<gene>
    <name evidence="2" type="ORF">NPIL_650321</name>
</gene>
<evidence type="ECO:0000256" key="1">
    <source>
        <dbReference type="SAM" id="MobiDB-lite"/>
    </source>
</evidence>
<keyword evidence="3" id="KW-1185">Reference proteome</keyword>
<evidence type="ECO:0000313" key="3">
    <source>
        <dbReference type="Proteomes" id="UP000887013"/>
    </source>
</evidence>
<proteinExistence type="predicted"/>
<dbReference type="EMBL" id="BMAW01084668">
    <property type="protein sequence ID" value="GFU39692.1"/>
    <property type="molecule type" value="Genomic_DNA"/>
</dbReference>
<accession>A0A8X6QS23</accession>
<comment type="caution">
    <text evidence="2">The sequence shown here is derived from an EMBL/GenBank/DDBJ whole genome shotgun (WGS) entry which is preliminary data.</text>
</comment>
<feature type="region of interest" description="Disordered" evidence="1">
    <location>
        <begin position="1"/>
        <end position="32"/>
    </location>
</feature>
<protein>
    <submittedName>
        <fullName evidence="2">Uncharacterized protein</fullName>
    </submittedName>
</protein>
<organism evidence="2 3">
    <name type="scientific">Nephila pilipes</name>
    <name type="common">Giant wood spider</name>
    <name type="synonym">Nephila maculata</name>
    <dbReference type="NCBI Taxonomy" id="299642"/>
    <lineage>
        <taxon>Eukaryota</taxon>
        <taxon>Metazoa</taxon>
        <taxon>Ecdysozoa</taxon>
        <taxon>Arthropoda</taxon>
        <taxon>Chelicerata</taxon>
        <taxon>Arachnida</taxon>
        <taxon>Araneae</taxon>
        <taxon>Araneomorphae</taxon>
        <taxon>Entelegynae</taxon>
        <taxon>Araneoidea</taxon>
        <taxon>Nephilidae</taxon>
        <taxon>Nephila</taxon>
    </lineage>
</organism>
<feature type="compositionally biased region" description="Basic and acidic residues" evidence="1">
    <location>
        <begin position="15"/>
        <end position="32"/>
    </location>
</feature>
<dbReference type="Proteomes" id="UP000887013">
    <property type="component" value="Unassembled WGS sequence"/>
</dbReference>
<evidence type="ECO:0000313" key="2">
    <source>
        <dbReference type="EMBL" id="GFU39692.1"/>
    </source>
</evidence>
<dbReference type="AlphaFoldDB" id="A0A8X6QS23"/>
<reference evidence="2" key="1">
    <citation type="submission" date="2020-08" db="EMBL/GenBank/DDBJ databases">
        <title>Multicomponent nature underlies the extraordinary mechanical properties of spider dragline silk.</title>
        <authorList>
            <person name="Kono N."/>
            <person name="Nakamura H."/>
            <person name="Mori M."/>
            <person name="Yoshida Y."/>
            <person name="Ohtoshi R."/>
            <person name="Malay A.D."/>
            <person name="Moran D.A.P."/>
            <person name="Tomita M."/>
            <person name="Numata K."/>
            <person name="Arakawa K."/>
        </authorList>
    </citation>
    <scope>NUCLEOTIDE SEQUENCE</scope>
</reference>
<name>A0A8X6QS23_NEPPI</name>
<sequence>MGEYGGEPRNGKACPSEKARRLSREKDGMEKRATIQRGEMRIDITRNAEEEEEDLNSFDSNEFSLFVTMERRWRCSGN</sequence>